<dbReference type="Gene3D" id="1.20.1250.20">
    <property type="entry name" value="MFS general substrate transporter like domains"/>
    <property type="match status" value="1"/>
</dbReference>
<proteinExistence type="predicted"/>
<dbReference type="EMBL" id="LSGP01000023">
    <property type="protein sequence ID" value="KYZ75447.1"/>
    <property type="molecule type" value="Genomic_DNA"/>
</dbReference>
<keyword evidence="9" id="KW-1185">Reference proteome</keyword>
<dbReference type="GO" id="GO:0022857">
    <property type="term" value="F:transmembrane transporter activity"/>
    <property type="evidence" value="ECO:0007669"/>
    <property type="project" value="InterPro"/>
</dbReference>
<keyword evidence="3 6" id="KW-0812">Transmembrane</keyword>
<feature type="transmembrane region" description="Helical" evidence="6">
    <location>
        <begin position="168"/>
        <end position="195"/>
    </location>
</feature>
<evidence type="ECO:0000256" key="4">
    <source>
        <dbReference type="ARBA" id="ARBA00022989"/>
    </source>
</evidence>
<keyword evidence="4 6" id="KW-1133">Transmembrane helix</keyword>
<dbReference type="AlphaFoldDB" id="A0A154BN83"/>
<sequence length="395" mass="42085">MLTQIATINEAKLWTKSYSSLLLVNLLLCFGFYMLPPTLPAYVKQIGGSNLQASLVFGMFSAMSLVARIIAGSIVEAKGEKTIIIIGIGIVALCSVAFFLLPVNGILLLRSLQGIGWGMATAAIATAVYKTVPEQKRGEGSGYYALTTIISLSLTPVAAILIMSRIQFGYVLIASVTLTVASALLLISGLTGLAFRPASVAGERKQITLRNVFEKGALLPSTLCFLLSIPLCGIMGYLMLFGREAGIDNVWLYFIGNTVMILLTRRFVGRLFDKRGHSVIIFPGSVLMIAGLITLAFTNSTAMLVFASLLYGLGYGAVQPSLQTWAVNRCPADRKGAANGLFLSSIDLGYMIGSIVLGYIAGGSSYAAMYGYSTIFMVAFIVIYVSALTKSSTGK</sequence>
<organism evidence="8 9">
    <name type="scientific">Anaerosporomusa subterranea</name>
    <dbReference type="NCBI Taxonomy" id="1794912"/>
    <lineage>
        <taxon>Bacteria</taxon>
        <taxon>Bacillati</taxon>
        <taxon>Bacillota</taxon>
        <taxon>Negativicutes</taxon>
        <taxon>Acetonemataceae</taxon>
        <taxon>Anaerosporomusa</taxon>
    </lineage>
</organism>
<feature type="transmembrane region" description="Helical" evidence="6">
    <location>
        <begin position="83"/>
        <end position="101"/>
    </location>
</feature>
<protein>
    <submittedName>
        <fullName evidence="8">Transporter</fullName>
    </submittedName>
</protein>
<feature type="transmembrane region" description="Helical" evidence="6">
    <location>
        <begin position="21"/>
        <end position="39"/>
    </location>
</feature>
<keyword evidence="2" id="KW-0813">Transport</keyword>
<evidence type="ECO:0000256" key="5">
    <source>
        <dbReference type="ARBA" id="ARBA00023136"/>
    </source>
</evidence>
<dbReference type="PROSITE" id="PS50850">
    <property type="entry name" value="MFS"/>
    <property type="match status" value="1"/>
</dbReference>
<evidence type="ECO:0000256" key="1">
    <source>
        <dbReference type="ARBA" id="ARBA00004651"/>
    </source>
</evidence>
<dbReference type="InterPro" id="IPR011701">
    <property type="entry name" value="MFS"/>
</dbReference>
<feature type="domain" description="Major facilitator superfamily (MFS) profile" evidence="7">
    <location>
        <begin position="17"/>
        <end position="391"/>
    </location>
</feature>
<feature type="transmembrane region" description="Helical" evidence="6">
    <location>
        <begin position="51"/>
        <end position="71"/>
    </location>
</feature>
<feature type="transmembrane region" description="Helical" evidence="6">
    <location>
        <begin position="340"/>
        <end position="361"/>
    </location>
</feature>
<comment type="subcellular location">
    <subcellularLocation>
        <location evidence="1">Cell membrane</location>
        <topology evidence="1">Multi-pass membrane protein</topology>
    </subcellularLocation>
</comment>
<feature type="transmembrane region" description="Helical" evidence="6">
    <location>
        <begin position="141"/>
        <end position="162"/>
    </location>
</feature>
<feature type="transmembrane region" description="Helical" evidence="6">
    <location>
        <begin position="250"/>
        <end position="268"/>
    </location>
</feature>
<dbReference type="InterPro" id="IPR020846">
    <property type="entry name" value="MFS_dom"/>
</dbReference>
<evidence type="ECO:0000256" key="2">
    <source>
        <dbReference type="ARBA" id="ARBA00022448"/>
    </source>
</evidence>
<evidence type="ECO:0000313" key="9">
    <source>
        <dbReference type="Proteomes" id="UP000076268"/>
    </source>
</evidence>
<evidence type="ECO:0000313" key="8">
    <source>
        <dbReference type="EMBL" id="KYZ75447.1"/>
    </source>
</evidence>
<dbReference type="InterPro" id="IPR036259">
    <property type="entry name" value="MFS_trans_sf"/>
</dbReference>
<gene>
    <name evidence="8" type="ORF">AXX12_12050</name>
</gene>
<feature type="transmembrane region" description="Helical" evidence="6">
    <location>
        <begin position="107"/>
        <end position="129"/>
    </location>
</feature>
<dbReference type="Pfam" id="PF07690">
    <property type="entry name" value="MFS_1"/>
    <property type="match status" value="1"/>
</dbReference>
<feature type="transmembrane region" description="Helical" evidence="6">
    <location>
        <begin position="367"/>
        <end position="389"/>
    </location>
</feature>
<evidence type="ECO:0000259" key="7">
    <source>
        <dbReference type="PROSITE" id="PS50850"/>
    </source>
</evidence>
<feature type="transmembrane region" description="Helical" evidence="6">
    <location>
        <begin position="304"/>
        <end position="328"/>
    </location>
</feature>
<comment type="caution">
    <text evidence="8">The sequence shown here is derived from an EMBL/GenBank/DDBJ whole genome shotgun (WGS) entry which is preliminary data.</text>
</comment>
<dbReference type="SUPFAM" id="SSF103473">
    <property type="entry name" value="MFS general substrate transporter"/>
    <property type="match status" value="1"/>
</dbReference>
<name>A0A154BN83_ANASB</name>
<dbReference type="CDD" id="cd17489">
    <property type="entry name" value="MFS_YfcJ_like"/>
    <property type="match status" value="1"/>
</dbReference>
<accession>A0A154BN83</accession>
<keyword evidence="5 6" id="KW-0472">Membrane</keyword>
<feature type="transmembrane region" description="Helical" evidence="6">
    <location>
        <begin position="280"/>
        <end position="298"/>
    </location>
</feature>
<dbReference type="PANTHER" id="PTHR23531:SF2">
    <property type="entry name" value="PERMEASE"/>
    <property type="match status" value="1"/>
</dbReference>
<dbReference type="PANTHER" id="PTHR23531">
    <property type="entry name" value="QUINOLENE RESISTANCE PROTEIN NORA"/>
    <property type="match status" value="1"/>
</dbReference>
<dbReference type="STRING" id="1794912.AXX12_12050"/>
<dbReference type="Proteomes" id="UP000076268">
    <property type="component" value="Unassembled WGS sequence"/>
</dbReference>
<dbReference type="InterPro" id="IPR052714">
    <property type="entry name" value="MFS_Exporter"/>
</dbReference>
<feature type="transmembrane region" description="Helical" evidence="6">
    <location>
        <begin position="216"/>
        <end position="238"/>
    </location>
</feature>
<dbReference type="GO" id="GO:0005886">
    <property type="term" value="C:plasma membrane"/>
    <property type="evidence" value="ECO:0007669"/>
    <property type="project" value="UniProtKB-SubCell"/>
</dbReference>
<reference evidence="8 9" key="1">
    <citation type="submission" date="2016-02" db="EMBL/GenBank/DDBJ databases">
        <title>Anaerosporomusa subterraneum gen. nov., sp. nov., a spore-forming obligate anaerobe isolated from saprolite.</title>
        <authorList>
            <person name="Choi J.K."/>
            <person name="Shah M."/>
            <person name="Yee N."/>
        </authorList>
    </citation>
    <scope>NUCLEOTIDE SEQUENCE [LARGE SCALE GENOMIC DNA]</scope>
    <source>
        <strain evidence="8 9">RU4</strain>
    </source>
</reference>
<evidence type="ECO:0000256" key="3">
    <source>
        <dbReference type="ARBA" id="ARBA00022692"/>
    </source>
</evidence>
<evidence type="ECO:0000256" key="6">
    <source>
        <dbReference type="SAM" id="Phobius"/>
    </source>
</evidence>